<dbReference type="AlphaFoldDB" id="A0A8H4X8S0"/>
<comment type="caution">
    <text evidence="3">The sequence shown here is derived from an EMBL/GenBank/DDBJ whole genome shotgun (WGS) entry which is preliminary data.</text>
</comment>
<evidence type="ECO:0000313" key="3">
    <source>
        <dbReference type="EMBL" id="KAF4966122.1"/>
    </source>
</evidence>
<feature type="transmembrane region" description="Helical" evidence="2">
    <location>
        <begin position="103"/>
        <end position="120"/>
    </location>
</feature>
<keyword evidence="2" id="KW-0812">Transmembrane</keyword>
<keyword evidence="2" id="KW-1133">Transmembrane helix</keyword>
<feature type="transmembrane region" description="Helical" evidence="2">
    <location>
        <begin position="56"/>
        <end position="83"/>
    </location>
</feature>
<sequence length="661" mass="74008">MRANTGHGINYSPIEKQGPIDSTENDKVSPPQGTENAVTSDSLWQRSPEKLNPSNFTWFVGWAWDLFLTLVPICFVVLAHVALYLDGQPKSDYGQRVLELTRISPSLYPILFAAVASRFYKNFARWYLERPDGVGLAVLEQIFGSQSFASAFERVFSIRTHIIIGVTILLTWAMSPLGGQSASRILFFGNGTTTSTGTINYFHPSYQVSSYNSWTSSGNTKGSVAALCSSSLLSSLEQKRSSRDLWDLPKIPQWKRGKKMGETYDVDQEALEKGVDYYASLLGIKVQGLSLASGETRYNFSVQTSYIDFQCVFVSDNVTLDVDNEDAATTFFANVTSPISWKEWTSLDSPPPLHMLYLSKRDVRPSVWSAINCTMQTILLETDIHCGPRPSARSCFAHRQRRVKGDISANRLPKLMIKSPTAMQQAISLWPKASGEMRGDKASATENYIMEEDQPFAGQDLREWSEKDRSIFPDVFSRRFTTAFNTFWHATLNPLGHTNVTFNAMQYDNTASPNEFNTQPFMNTTIGTVTVTREVYRASRLWIAILLTTTIFLEILAILGLVLEVFILGPEVLGFASSMTRDNLYVPLPPGGSNLDGPERARMLQHLRLQLADVRPKDEVGHLAVRAVPCGVVQKTSRERVTGQAGESVSWRPLDRKRLYD</sequence>
<reference evidence="3" key="2">
    <citation type="submission" date="2020-05" db="EMBL/GenBank/DDBJ databases">
        <authorList>
            <person name="Kim H.-S."/>
            <person name="Proctor R.H."/>
            <person name="Brown D.W."/>
        </authorList>
    </citation>
    <scope>NUCLEOTIDE SEQUENCE</scope>
    <source>
        <strain evidence="3">NRRL 20472</strain>
    </source>
</reference>
<feature type="transmembrane region" description="Helical" evidence="2">
    <location>
        <begin position="541"/>
        <end position="569"/>
    </location>
</feature>
<keyword evidence="4" id="KW-1185">Reference proteome</keyword>
<feature type="region of interest" description="Disordered" evidence="1">
    <location>
        <begin position="1"/>
        <end position="42"/>
    </location>
</feature>
<dbReference type="EMBL" id="JABEXW010000304">
    <property type="protein sequence ID" value="KAF4966122.1"/>
    <property type="molecule type" value="Genomic_DNA"/>
</dbReference>
<evidence type="ECO:0000313" key="4">
    <source>
        <dbReference type="Proteomes" id="UP000622797"/>
    </source>
</evidence>
<evidence type="ECO:0000256" key="1">
    <source>
        <dbReference type="SAM" id="MobiDB-lite"/>
    </source>
</evidence>
<name>A0A8H4X8S0_9HYPO</name>
<evidence type="ECO:0000256" key="2">
    <source>
        <dbReference type="SAM" id="Phobius"/>
    </source>
</evidence>
<accession>A0A8H4X8S0</accession>
<feature type="compositionally biased region" description="Polar residues" evidence="1">
    <location>
        <begin position="31"/>
        <end position="42"/>
    </location>
</feature>
<proteinExistence type="predicted"/>
<reference evidence="3" key="1">
    <citation type="journal article" date="2020" name="BMC Genomics">
        <title>Correction to: Identification and distribution of gene clusters required for synthesis of sphingolipid metabolism inhibitors in diverse species of the filamentous fungus Fusarium.</title>
        <authorList>
            <person name="Kim H.S."/>
            <person name="Lohmar J.M."/>
            <person name="Busman M."/>
            <person name="Brown D.W."/>
            <person name="Naumann T.A."/>
            <person name="Divon H.H."/>
            <person name="Lysoe E."/>
            <person name="Uhlig S."/>
            <person name="Proctor R.H."/>
        </authorList>
    </citation>
    <scope>NUCLEOTIDE SEQUENCE</scope>
    <source>
        <strain evidence="3">NRRL 20472</strain>
    </source>
</reference>
<organism evidence="3 4">
    <name type="scientific">Fusarium sarcochroum</name>
    <dbReference type="NCBI Taxonomy" id="1208366"/>
    <lineage>
        <taxon>Eukaryota</taxon>
        <taxon>Fungi</taxon>
        <taxon>Dikarya</taxon>
        <taxon>Ascomycota</taxon>
        <taxon>Pezizomycotina</taxon>
        <taxon>Sordariomycetes</taxon>
        <taxon>Hypocreomycetidae</taxon>
        <taxon>Hypocreales</taxon>
        <taxon>Nectriaceae</taxon>
        <taxon>Fusarium</taxon>
        <taxon>Fusarium lateritium species complex</taxon>
    </lineage>
</organism>
<dbReference type="Proteomes" id="UP000622797">
    <property type="component" value="Unassembled WGS sequence"/>
</dbReference>
<keyword evidence="2" id="KW-0472">Membrane</keyword>
<gene>
    <name evidence="3" type="ORF">FSARC_6173</name>
</gene>
<protein>
    <submittedName>
        <fullName evidence="3">Uncharacterized protein</fullName>
    </submittedName>
</protein>
<dbReference type="OrthoDB" id="3692311at2759"/>